<gene>
    <name evidence="1" type="ORF">MTR62_07020</name>
</gene>
<dbReference type="EMBL" id="JALHLF010000017">
    <property type="protein sequence ID" value="MCJ2182451.1"/>
    <property type="molecule type" value="Genomic_DNA"/>
</dbReference>
<evidence type="ECO:0008006" key="3">
    <source>
        <dbReference type="Google" id="ProtNLM"/>
    </source>
</evidence>
<reference evidence="1" key="1">
    <citation type="submission" date="2022-03" db="EMBL/GenBank/DDBJ databases">
        <title>Identification of a novel bacterium isolated from mangrove sediments.</title>
        <authorList>
            <person name="Pan X."/>
        </authorList>
    </citation>
    <scope>NUCLEOTIDE SEQUENCE</scope>
    <source>
        <strain evidence="1">B1949</strain>
    </source>
</reference>
<protein>
    <recommendedName>
        <fullName evidence="3">Ethyl tert-butyl ether degradation EthD</fullName>
    </recommendedName>
</protein>
<dbReference type="Proteomes" id="UP001162881">
    <property type="component" value="Unassembled WGS sequence"/>
</dbReference>
<organism evidence="1 2">
    <name type="scientific">Novosphingobium organovorum</name>
    <dbReference type="NCBI Taxonomy" id="2930092"/>
    <lineage>
        <taxon>Bacteria</taxon>
        <taxon>Pseudomonadati</taxon>
        <taxon>Pseudomonadota</taxon>
        <taxon>Alphaproteobacteria</taxon>
        <taxon>Sphingomonadales</taxon>
        <taxon>Sphingomonadaceae</taxon>
        <taxon>Novosphingobium</taxon>
    </lineage>
</organism>
<proteinExistence type="predicted"/>
<dbReference type="RefSeq" id="WP_244018393.1">
    <property type="nucleotide sequence ID" value="NZ_JALHLF010000017.1"/>
</dbReference>
<name>A0ABT0BBL1_9SPHN</name>
<dbReference type="InterPro" id="IPR011008">
    <property type="entry name" value="Dimeric_a/b-barrel"/>
</dbReference>
<dbReference type="SUPFAM" id="SSF54909">
    <property type="entry name" value="Dimeric alpha+beta barrel"/>
    <property type="match status" value="1"/>
</dbReference>
<dbReference type="Gene3D" id="3.30.70.100">
    <property type="match status" value="1"/>
</dbReference>
<comment type="caution">
    <text evidence="1">The sequence shown here is derived from an EMBL/GenBank/DDBJ whole genome shotgun (WGS) entry which is preliminary data.</text>
</comment>
<keyword evidence="2" id="KW-1185">Reference proteome</keyword>
<sequence length="229" mass="25253">MFTLFLQFHNTDPAARIAAVDLERVRRLAGSVERARKVLVMTPAQARDRYNSQDPVPVLGIQAYFDTIEDAESALTAHAPLAGITAETLPSLAGAVASQQVMVARGYAVPEGAEPERDFSCAYMVHYPGHAQDLNAWLGYYIAHHPVIMARFPGIIGIEICTRTDWVDTAPWPRAEHMQRNKVVFASSEALEAALNSPVRDEMRADFHDFPPFEGGAIHVPMLCERVVG</sequence>
<evidence type="ECO:0000313" key="1">
    <source>
        <dbReference type="EMBL" id="MCJ2182451.1"/>
    </source>
</evidence>
<evidence type="ECO:0000313" key="2">
    <source>
        <dbReference type="Proteomes" id="UP001162881"/>
    </source>
</evidence>
<accession>A0ABT0BBL1</accession>